<name>A0ABS9ZS12_9SPHI</name>
<dbReference type="RefSeq" id="WP_243357861.1">
    <property type="nucleotide sequence ID" value="NZ_JALGBH010000001.1"/>
</dbReference>
<keyword evidence="4" id="KW-1185">Reference proteome</keyword>
<feature type="domain" description="GP-PDE" evidence="2">
    <location>
        <begin position="24"/>
        <end position="293"/>
    </location>
</feature>
<dbReference type="Gene3D" id="3.20.20.190">
    <property type="entry name" value="Phosphatidylinositol (PI) phosphodiesterase"/>
    <property type="match status" value="1"/>
</dbReference>
<organism evidence="3 4">
    <name type="scientific">Pedobacter montanisoli</name>
    <dbReference type="NCBI Taxonomy" id="2923277"/>
    <lineage>
        <taxon>Bacteria</taxon>
        <taxon>Pseudomonadati</taxon>
        <taxon>Bacteroidota</taxon>
        <taxon>Sphingobacteriia</taxon>
        <taxon>Sphingobacteriales</taxon>
        <taxon>Sphingobacteriaceae</taxon>
        <taxon>Pedobacter</taxon>
    </lineage>
</organism>
<sequence length="293" mass="33132">MKAIFTGTFLLISALLATAQKPALEIYGNRGARGLMPENTIPGMIKALEEGATALKIEVVITKDQKVIASAEPFFNNEISLNQDGEAITLKDEKKYNIYAMNYDEVKNFDVGSKPHPRFPYQEKFRVSKPLLSDIIDKVETFVKKNKRVKPTYCIEVKIIRNGDLVFNPEPKAFVDLVMNVIKQKKIEDRTIIYSFDLRPLQYVHQKYPAIKTALGVDEKNDFEILVEKLGFKPNIYSPYLPLVGKGLIDKCHATGVQVVPWNVNTPKDLQYFKSLGVDGIITDYPDLVSKSK</sequence>
<reference evidence="3" key="1">
    <citation type="submission" date="2022-03" db="EMBL/GenBank/DDBJ databases">
        <authorList>
            <person name="Woo C.Y."/>
        </authorList>
    </citation>
    <scope>NUCLEOTIDE SEQUENCE</scope>
    <source>
        <strain evidence="3">CYS-01</strain>
    </source>
</reference>
<dbReference type="Proteomes" id="UP001165460">
    <property type="component" value="Unassembled WGS sequence"/>
</dbReference>
<feature type="signal peptide" evidence="1">
    <location>
        <begin position="1"/>
        <end position="19"/>
    </location>
</feature>
<evidence type="ECO:0000313" key="4">
    <source>
        <dbReference type="Proteomes" id="UP001165460"/>
    </source>
</evidence>
<protein>
    <submittedName>
        <fullName evidence="3">Glycerophosphodiester phosphodiesterase</fullName>
    </submittedName>
</protein>
<proteinExistence type="predicted"/>
<evidence type="ECO:0000256" key="1">
    <source>
        <dbReference type="SAM" id="SignalP"/>
    </source>
</evidence>
<dbReference type="EMBL" id="JALGBH010000001">
    <property type="protein sequence ID" value="MCJ0741355.1"/>
    <property type="molecule type" value="Genomic_DNA"/>
</dbReference>
<accession>A0ABS9ZS12</accession>
<dbReference type="SUPFAM" id="SSF51695">
    <property type="entry name" value="PLC-like phosphodiesterases"/>
    <property type="match status" value="1"/>
</dbReference>
<dbReference type="PANTHER" id="PTHR46211:SF14">
    <property type="entry name" value="GLYCEROPHOSPHODIESTER PHOSPHODIESTERASE"/>
    <property type="match status" value="1"/>
</dbReference>
<feature type="chain" id="PRO_5046702137" evidence="1">
    <location>
        <begin position="20"/>
        <end position="293"/>
    </location>
</feature>
<dbReference type="InterPro" id="IPR030395">
    <property type="entry name" value="GP_PDE_dom"/>
</dbReference>
<dbReference type="Pfam" id="PF03009">
    <property type="entry name" value="GDPD"/>
    <property type="match status" value="1"/>
</dbReference>
<dbReference type="InterPro" id="IPR017946">
    <property type="entry name" value="PLC-like_Pdiesterase_TIM-brl"/>
</dbReference>
<evidence type="ECO:0000259" key="2">
    <source>
        <dbReference type="PROSITE" id="PS51704"/>
    </source>
</evidence>
<comment type="caution">
    <text evidence="3">The sequence shown here is derived from an EMBL/GenBank/DDBJ whole genome shotgun (WGS) entry which is preliminary data.</text>
</comment>
<dbReference type="PANTHER" id="PTHR46211">
    <property type="entry name" value="GLYCEROPHOSPHORYL DIESTER PHOSPHODIESTERASE"/>
    <property type="match status" value="1"/>
</dbReference>
<gene>
    <name evidence="3" type="ORF">MMF97_01450</name>
</gene>
<evidence type="ECO:0000313" key="3">
    <source>
        <dbReference type="EMBL" id="MCJ0741355.1"/>
    </source>
</evidence>
<keyword evidence="1" id="KW-0732">Signal</keyword>
<dbReference type="PROSITE" id="PS51704">
    <property type="entry name" value="GP_PDE"/>
    <property type="match status" value="1"/>
</dbReference>